<evidence type="ECO:0000313" key="2">
    <source>
        <dbReference type="EnsemblMetazoa" id="AARA009201-PA"/>
    </source>
</evidence>
<dbReference type="VEuPathDB" id="VectorBase:AARA009201"/>
<proteinExistence type="predicted"/>
<dbReference type="Proteomes" id="UP000075840">
    <property type="component" value="Unassembled WGS sequence"/>
</dbReference>
<dbReference type="EMBL" id="APCN01003655">
    <property type="status" value="NOT_ANNOTATED_CDS"/>
    <property type="molecule type" value="Genomic_DNA"/>
</dbReference>
<organism evidence="2 3">
    <name type="scientific">Anopheles arabiensis</name>
    <name type="common">Mosquito</name>
    <dbReference type="NCBI Taxonomy" id="7173"/>
    <lineage>
        <taxon>Eukaryota</taxon>
        <taxon>Metazoa</taxon>
        <taxon>Ecdysozoa</taxon>
        <taxon>Arthropoda</taxon>
        <taxon>Hexapoda</taxon>
        <taxon>Insecta</taxon>
        <taxon>Pterygota</taxon>
        <taxon>Neoptera</taxon>
        <taxon>Endopterygota</taxon>
        <taxon>Diptera</taxon>
        <taxon>Nematocera</taxon>
        <taxon>Culicoidea</taxon>
        <taxon>Culicidae</taxon>
        <taxon>Anophelinae</taxon>
        <taxon>Anopheles</taxon>
    </lineage>
</organism>
<reference evidence="2" key="1">
    <citation type="submission" date="2022-08" db="UniProtKB">
        <authorList>
            <consortium name="EnsemblMetazoa"/>
        </authorList>
    </citation>
    <scope>IDENTIFICATION</scope>
    <source>
        <strain evidence="2">Dongola</strain>
    </source>
</reference>
<feature type="compositionally biased region" description="Polar residues" evidence="1">
    <location>
        <begin position="1"/>
        <end position="10"/>
    </location>
</feature>
<evidence type="ECO:0000313" key="3">
    <source>
        <dbReference type="Proteomes" id="UP000075840"/>
    </source>
</evidence>
<keyword evidence="3" id="KW-1185">Reference proteome</keyword>
<sequence>CVASQEHNNSVTVPTVVALPPPEGNLKQQTKTPISIGSSCGQSKVVRDPERKTRRVSSRLSQAHSGFALLL</sequence>
<evidence type="ECO:0000256" key="1">
    <source>
        <dbReference type="SAM" id="MobiDB-lite"/>
    </source>
</evidence>
<feature type="region of interest" description="Disordered" evidence="1">
    <location>
        <begin position="1"/>
        <end position="59"/>
    </location>
</feature>
<dbReference type="EnsemblMetazoa" id="AARA009201-RA">
    <property type="protein sequence ID" value="AARA009201-PA"/>
    <property type="gene ID" value="AARA009201"/>
</dbReference>
<dbReference type="AlphaFoldDB" id="A0A182I6J7"/>
<accession>A0A182I6J7</accession>
<feature type="compositionally biased region" description="Polar residues" evidence="1">
    <location>
        <begin position="26"/>
        <end position="42"/>
    </location>
</feature>
<name>A0A182I6J7_ANOAR</name>
<protein>
    <submittedName>
        <fullName evidence="2">Uncharacterized protein</fullName>
    </submittedName>
</protein>